<dbReference type="EMBL" id="MK279841">
    <property type="protein sequence ID" value="AZS06696.1"/>
    <property type="molecule type" value="Genomic_DNA"/>
</dbReference>
<keyword evidence="2" id="KW-1185">Reference proteome</keyword>
<dbReference type="Proteomes" id="UP000287372">
    <property type="component" value="Segment"/>
</dbReference>
<dbReference type="GeneID" id="55009835"/>
<gene>
    <name evidence="1" type="primary">57</name>
    <name evidence="1" type="ORF">SEA_HIYAA_57</name>
</gene>
<sequence>MLPMTDGERRADLARLFRIVIPETREVARTALANMLEMGTLRQSSATRLFQDLWQDPADYFSNIRETWRARAEGN</sequence>
<name>A0A3S9U8Q6_9CAUD</name>
<protein>
    <submittedName>
        <fullName evidence="1">Uncharacterized protein</fullName>
    </submittedName>
</protein>
<dbReference type="KEGG" id="vg:55009835"/>
<proteinExistence type="predicted"/>
<evidence type="ECO:0000313" key="1">
    <source>
        <dbReference type="EMBL" id="AZS06696.1"/>
    </source>
</evidence>
<evidence type="ECO:0000313" key="2">
    <source>
        <dbReference type="Proteomes" id="UP000287372"/>
    </source>
</evidence>
<organism evidence="1 2">
    <name type="scientific">Streptomyces phage Hiyaa</name>
    <dbReference type="NCBI Taxonomy" id="2499072"/>
    <lineage>
        <taxon>Viruses</taxon>
        <taxon>Duplodnaviria</taxon>
        <taxon>Heunggongvirae</taxon>
        <taxon>Uroviricota</taxon>
        <taxon>Caudoviricetes</taxon>
        <taxon>Hiyaavirus</taxon>
        <taxon>Hiyaavirus hiyaa</taxon>
    </lineage>
</organism>
<accession>A0A3S9U8Q6</accession>
<reference evidence="1 2" key="1">
    <citation type="submission" date="2018-12" db="EMBL/GenBank/DDBJ databases">
        <authorList>
            <person name="Lieu J.K."/>
            <person name="Tian C.Z."/>
            <person name="Hsaio W.J."/>
            <person name="Shaffer C.D."/>
            <person name="Weston-Hafer K.A."/>
            <person name="Russell D.A."/>
            <person name="Pope W.H."/>
            <person name="Jacobs-Sera D."/>
            <person name="Hendrix R.W."/>
            <person name="Hatfull G.F."/>
        </authorList>
    </citation>
    <scope>NUCLEOTIDE SEQUENCE [LARGE SCALE GENOMIC DNA]</scope>
</reference>
<dbReference type="RefSeq" id="YP_009818492.1">
    <property type="nucleotide sequence ID" value="NC_048139.1"/>
</dbReference>